<keyword evidence="3" id="KW-1185">Reference proteome</keyword>
<comment type="caution">
    <text evidence="2">The sequence shown here is derived from an EMBL/GenBank/DDBJ whole genome shotgun (WGS) entry which is preliminary data.</text>
</comment>
<protein>
    <recommendedName>
        <fullName evidence="4">Inosine/uridine-preferring nucleoside hydrolase domain-containing protein</fullName>
    </recommendedName>
</protein>
<gene>
    <name evidence="2" type="ORF">N656DRAFT_773166</name>
</gene>
<evidence type="ECO:0008006" key="4">
    <source>
        <dbReference type="Google" id="ProtNLM"/>
    </source>
</evidence>
<keyword evidence="1" id="KW-0175">Coiled coil</keyword>
<evidence type="ECO:0000313" key="2">
    <source>
        <dbReference type="EMBL" id="KAK4117131.1"/>
    </source>
</evidence>
<feature type="coiled-coil region" evidence="1">
    <location>
        <begin position="466"/>
        <end position="503"/>
    </location>
</feature>
<dbReference type="AlphaFoldDB" id="A0AAN6TMV7"/>
<dbReference type="RefSeq" id="XP_064674701.1">
    <property type="nucleotide sequence ID" value="XM_064814011.1"/>
</dbReference>
<dbReference type="SUPFAM" id="SSF53590">
    <property type="entry name" value="Nucleoside hydrolase"/>
    <property type="match status" value="1"/>
</dbReference>
<dbReference type="Gene3D" id="3.90.245.10">
    <property type="entry name" value="Ribonucleoside hydrolase-like"/>
    <property type="match status" value="1"/>
</dbReference>
<evidence type="ECO:0000256" key="1">
    <source>
        <dbReference type="SAM" id="Coils"/>
    </source>
</evidence>
<evidence type="ECO:0000313" key="3">
    <source>
        <dbReference type="Proteomes" id="UP001302812"/>
    </source>
</evidence>
<dbReference type="GO" id="GO:0016799">
    <property type="term" value="F:hydrolase activity, hydrolyzing N-glycosyl compounds"/>
    <property type="evidence" value="ECO:0007669"/>
    <property type="project" value="InterPro"/>
</dbReference>
<proteinExistence type="predicted"/>
<organism evidence="2 3">
    <name type="scientific">Canariomyces notabilis</name>
    <dbReference type="NCBI Taxonomy" id="2074819"/>
    <lineage>
        <taxon>Eukaryota</taxon>
        <taxon>Fungi</taxon>
        <taxon>Dikarya</taxon>
        <taxon>Ascomycota</taxon>
        <taxon>Pezizomycotina</taxon>
        <taxon>Sordariomycetes</taxon>
        <taxon>Sordariomycetidae</taxon>
        <taxon>Sordariales</taxon>
        <taxon>Chaetomiaceae</taxon>
        <taxon>Canariomyces</taxon>
    </lineage>
</organism>
<dbReference type="EMBL" id="MU853332">
    <property type="protein sequence ID" value="KAK4117131.1"/>
    <property type="molecule type" value="Genomic_DNA"/>
</dbReference>
<dbReference type="GeneID" id="89938136"/>
<reference evidence="2" key="1">
    <citation type="journal article" date="2023" name="Mol. Phylogenet. Evol.">
        <title>Genome-scale phylogeny and comparative genomics of the fungal order Sordariales.</title>
        <authorList>
            <person name="Hensen N."/>
            <person name="Bonometti L."/>
            <person name="Westerberg I."/>
            <person name="Brannstrom I.O."/>
            <person name="Guillou S."/>
            <person name="Cros-Aarteil S."/>
            <person name="Calhoun S."/>
            <person name="Haridas S."/>
            <person name="Kuo A."/>
            <person name="Mondo S."/>
            <person name="Pangilinan J."/>
            <person name="Riley R."/>
            <person name="LaButti K."/>
            <person name="Andreopoulos B."/>
            <person name="Lipzen A."/>
            <person name="Chen C."/>
            <person name="Yan M."/>
            <person name="Daum C."/>
            <person name="Ng V."/>
            <person name="Clum A."/>
            <person name="Steindorff A."/>
            <person name="Ohm R.A."/>
            <person name="Martin F."/>
            <person name="Silar P."/>
            <person name="Natvig D.O."/>
            <person name="Lalanne C."/>
            <person name="Gautier V."/>
            <person name="Ament-Velasquez S.L."/>
            <person name="Kruys A."/>
            <person name="Hutchinson M.I."/>
            <person name="Powell A.J."/>
            <person name="Barry K."/>
            <person name="Miller A.N."/>
            <person name="Grigoriev I.V."/>
            <person name="Debuchy R."/>
            <person name="Gladieux P."/>
            <person name="Hiltunen Thoren M."/>
            <person name="Johannesson H."/>
        </authorList>
    </citation>
    <scope>NUCLEOTIDE SEQUENCE</scope>
    <source>
        <strain evidence="2">CBS 508.74</strain>
    </source>
</reference>
<accession>A0AAN6TMV7</accession>
<name>A0AAN6TMV7_9PEZI</name>
<sequence length="532" mass="59699">MSAAAADAAAAFKAQNVDELFAPYYARLRAFVKTRRTEDKPRILVITDIDQDYDDLLAIIFLSEMHRNGVVEIAGCVANHQPAQKRAKFLRTVLHLLGLGHVPVAAGTAGVTDSQLSEDLYYGLKNTTFENQPWNTKHWESGNDLIRRLAEETRVGQNGMPSVQPLTVLLISSLQDIGEFFLDYRAEPEFLRTNFKKFVSQGGYKVETSKDGSTKLVPDMAAMNNTFNRKGSKDYHDTLGLLRLRSDAWSREVAKAAKIDSSLMKALFSCGPIGKHLEWLWMRQEFKFFWDANNLPFMPRLNLDWYLETRLGLSKDSEEFKELRKHPDFSDMIPRIKVIAYDCCAAVGAIGDDFMREMGVLTPSPSPEGQSAILHRVFGDNPKDLGGINAEKMAEVMQVFLLCALQATQATANELIDASSVQHHTVRLDGDVHKTLSEFDTLVLPKLKECKELEYDLGIKKLGGLVEAAKEKESRSQEECEELDMLERQLEAAKKTLRAKEVELFPDGVPKPPYEALFQREMGTLPKSGTGS</sequence>
<dbReference type="InterPro" id="IPR036452">
    <property type="entry name" value="Ribo_hydro-like"/>
</dbReference>
<reference evidence="2" key="2">
    <citation type="submission" date="2023-05" db="EMBL/GenBank/DDBJ databases">
        <authorList>
            <consortium name="Lawrence Berkeley National Laboratory"/>
            <person name="Steindorff A."/>
            <person name="Hensen N."/>
            <person name="Bonometti L."/>
            <person name="Westerberg I."/>
            <person name="Brannstrom I.O."/>
            <person name="Guillou S."/>
            <person name="Cros-Aarteil S."/>
            <person name="Calhoun S."/>
            <person name="Haridas S."/>
            <person name="Kuo A."/>
            <person name="Mondo S."/>
            <person name="Pangilinan J."/>
            <person name="Riley R."/>
            <person name="Labutti K."/>
            <person name="Andreopoulos B."/>
            <person name="Lipzen A."/>
            <person name="Chen C."/>
            <person name="Yanf M."/>
            <person name="Daum C."/>
            <person name="Ng V."/>
            <person name="Clum A."/>
            <person name="Ohm R."/>
            <person name="Martin F."/>
            <person name="Silar P."/>
            <person name="Natvig D."/>
            <person name="Lalanne C."/>
            <person name="Gautier V."/>
            <person name="Ament-Velasquez S.L."/>
            <person name="Kruys A."/>
            <person name="Hutchinson M.I."/>
            <person name="Powell A.J."/>
            <person name="Barry K."/>
            <person name="Miller A.N."/>
            <person name="Grigoriev I.V."/>
            <person name="Debuchy R."/>
            <person name="Gladieux P."/>
            <person name="Thoren M.H."/>
            <person name="Johannesson H."/>
        </authorList>
    </citation>
    <scope>NUCLEOTIDE SEQUENCE</scope>
    <source>
        <strain evidence="2">CBS 508.74</strain>
    </source>
</reference>
<dbReference type="Proteomes" id="UP001302812">
    <property type="component" value="Unassembled WGS sequence"/>
</dbReference>